<keyword evidence="8" id="KW-1133">Transmembrane helix</keyword>
<dbReference type="PROSITE" id="PS50111">
    <property type="entry name" value="CHEMOTAXIS_TRANSDUC_2"/>
    <property type="match status" value="1"/>
</dbReference>
<feature type="transmembrane region" description="Helical" evidence="8">
    <location>
        <begin position="200"/>
        <end position="220"/>
    </location>
</feature>
<evidence type="ECO:0000259" key="10">
    <source>
        <dbReference type="PROSITE" id="PS50885"/>
    </source>
</evidence>
<dbReference type="AlphaFoldDB" id="A0A4R5L0W1"/>
<evidence type="ECO:0000256" key="4">
    <source>
        <dbReference type="ARBA" id="ARBA00023224"/>
    </source>
</evidence>
<dbReference type="PANTHER" id="PTHR32089:SF112">
    <property type="entry name" value="LYSOZYME-LIKE PROTEIN-RELATED"/>
    <property type="match status" value="1"/>
</dbReference>
<evidence type="ECO:0000256" key="3">
    <source>
        <dbReference type="ARBA" id="ARBA00023136"/>
    </source>
</evidence>
<feature type="compositionally biased region" description="Polar residues" evidence="7">
    <location>
        <begin position="594"/>
        <end position="603"/>
    </location>
</feature>
<keyword evidence="12" id="KW-1185">Reference proteome</keyword>
<evidence type="ECO:0000256" key="6">
    <source>
        <dbReference type="PROSITE-ProRule" id="PRU00284"/>
    </source>
</evidence>
<feature type="compositionally biased region" description="Basic and acidic residues" evidence="7">
    <location>
        <begin position="713"/>
        <end position="723"/>
    </location>
</feature>
<keyword evidence="8" id="KW-0812">Transmembrane</keyword>
<gene>
    <name evidence="11" type="ORF">E1757_04360</name>
</gene>
<dbReference type="Gene3D" id="6.10.340.10">
    <property type="match status" value="1"/>
</dbReference>
<evidence type="ECO:0000256" key="7">
    <source>
        <dbReference type="SAM" id="MobiDB-lite"/>
    </source>
</evidence>
<organism evidence="11 12">
    <name type="scientific">Paenibacillus piri</name>
    <dbReference type="NCBI Taxonomy" id="2547395"/>
    <lineage>
        <taxon>Bacteria</taxon>
        <taxon>Bacillati</taxon>
        <taxon>Bacillota</taxon>
        <taxon>Bacilli</taxon>
        <taxon>Bacillales</taxon>
        <taxon>Paenibacillaceae</taxon>
        <taxon>Paenibacillus</taxon>
    </lineage>
</organism>
<dbReference type="PANTHER" id="PTHR32089">
    <property type="entry name" value="METHYL-ACCEPTING CHEMOTAXIS PROTEIN MCPB"/>
    <property type="match status" value="1"/>
</dbReference>
<dbReference type="SUPFAM" id="SSF58104">
    <property type="entry name" value="Methyl-accepting chemotaxis protein (MCP) signaling domain"/>
    <property type="match status" value="1"/>
</dbReference>
<dbReference type="Gene3D" id="1.10.287.950">
    <property type="entry name" value="Methyl-accepting chemotaxis protein"/>
    <property type="match status" value="1"/>
</dbReference>
<dbReference type="GO" id="GO:0007165">
    <property type="term" value="P:signal transduction"/>
    <property type="evidence" value="ECO:0007669"/>
    <property type="project" value="UniProtKB-KW"/>
</dbReference>
<feature type="compositionally biased region" description="Low complexity" evidence="7">
    <location>
        <begin position="669"/>
        <end position="681"/>
    </location>
</feature>
<feature type="compositionally biased region" description="Low complexity" evidence="7">
    <location>
        <begin position="690"/>
        <end position="710"/>
    </location>
</feature>
<evidence type="ECO:0000256" key="1">
    <source>
        <dbReference type="ARBA" id="ARBA00004236"/>
    </source>
</evidence>
<dbReference type="SMART" id="SM00304">
    <property type="entry name" value="HAMP"/>
    <property type="match status" value="1"/>
</dbReference>
<dbReference type="InterPro" id="IPR004089">
    <property type="entry name" value="MCPsignal_dom"/>
</dbReference>
<evidence type="ECO:0000313" key="12">
    <source>
        <dbReference type="Proteomes" id="UP000295636"/>
    </source>
</evidence>
<evidence type="ECO:0000259" key="9">
    <source>
        <dbReference type="PROSITE" id="PS50111"/>
    </source>
</evidence>
<sequence>MKNKRVWNVRELSGMTLRMKLLSGFTCMLILFLGTALYNLFQVQEIKTQLNLQNNKVELKLMALELKEMVQELNIIASGLEISKKVEYIPIYNEKRKLYDVMIKRIGDTATTPEQAKWRSQLIALTVDYTNTFDVAAKLIQEKSLPPADLDKNMEYLYNESQKLMGDIFTNVDQFYVTYSRDAELAVAETESSLDRTVTVMLIASLLVVVFSAAIATVLIRSFVSPIRRLQQAVQSIAEGDLRYKINSRSQDELGALSRSFDHMIDQVRSMLANTQAIASYLSEHSYTFHGFSRSTAAANADIIRAIDEISSGADQQASHSEQSSYIIAELEKEIETISAFSQTVQSRSREAAFNTHTGSASMEALKQATGASQSVFENVFHEMESLSSRSSQISKIVNTISDISHQTHVLAINAAIEAARAGIHGRGFSVIAEEVRQLSSQTGESSKMISSIIRALLDQIGGLELLLSDARASFDQQNGKMSESMDAFRQIRGSMDELSGQIDLIQEQIASTKSKNGLLVESVQYVAAIAQETAAGVEEVSAASAQQDTAIHQIASQADDILSLSQQLFEEISRFRIGEGEELALSAGDANASGGQSISTAISPGGGENLPGEAKEHVKDEAPVRSTAEAERDAAKGTAGGQEQGEAMAADGNGAKRNATESGERVTGQAEPVAAGAAGTAKRRRPSQTVTAAPAEAAASGARSEAAVRSLTDTRQEREEAKLAAAGTAK</sequence>
<feature type="domain" description="HAMP" evidence="10">
    <location>
        <begin position="221"/>
        <end position="273"/>
    </location>
</feature>
<keyword evidence="3 8" id="KW-0472">Membrane</keyword>
<feature type="compositionally biased region" description="Basic and acidic residues" evidence="7">
    <location>
        <begin position="614"/>
        <end position="636"/>
    </location>
</feature>
<dbReference type="CDD" id="cd06225">
    <property type="entry name" value="HAMP"/>
    <property type="match status" value="1"/>
</dbReference>
<accession>A0A4R5L0W1</accession>
<dbReference type="GO" id="GO:0005886">
    <property type="term" value="C:plasma membrane"/>
    <property type="evidence" value="ECO:0007669"/>
    <property type="project" value="UniProtKB-SubCell"/>
</dbReference>
<keyword evidence="4 6" id="KW-0807">Transducer</keyword>
<evidence type="ECO:0000256" key="2">
    <source>
        <dbReference type="ARBA" id="ARBA00022475"/>
    </source>
</evidence>
<name>A0A4R5L0W1_9BACL</name>
<feature type="region of interest" description="Disordered" evidence="7">
    <location>
        <begin position="589"/>
        <end position="731"/>
    </location>
</feature>
<evidence type="ECO:0000313" key="11">
    <source>
        <dbReference type="EMBL" id="TDG01001.1"/>
    </source>
</evidence>
<dbReference type="PROSITE" id="PS50885">
    <property type="entry name" value="HAMP"/>
    <property type="match status" value="1"/>
</dbReference>
<feature type="transmembrane region" description="Helical" evidence="8">
    <location>
        <begin position="21"/>
        <end position="41"/>
    </location>
</feature>
<comment type="subcellular location">
    <subcellularLocation>
        <location evidence="1">Cell membrane</location>
    </subcellularLocation>
</comment>
<feature type="domain" description="Methyl-accepting transducer" evidence="9">
    <location>
        <begin position="292"/>
        <end position="542"/>
    </location>
</feature>
<dbReference type="Pfam" id="PF00015">
    <property type="entry name" value="MCPsignal"/>
    <property type="match status" value="1"/>
</dbReference>
<protein>
    <submittedName>
        <fullName evidence="11">Methyl-accepting chemotaxis protein</fullName>
    </submittedName>
</protein>
<dbReference type="SMART" id="SM00283">
    <property type="entry name" value="MA"/>
    <property type="match status" value="1"/>
</dbReference>
<evidence type="ECO:0000256" key="8">
    <source>
        <dbReference type="SAM" id="Phobius"/>
    </source>
</evidence>
<comment type="caution">
    <text evidence="11">The sequence shown here is derived from an EMBL/GenBank/DDBJ whole genome shotgun (WGS) entry which is preliminary data.</text>
</comment>
<comment type="similarity">
    <text evidence="5">Belongs to the methyl-accepting chemotaxis (MCP) protein family.</text>
</comment>
<dbReference type="Pfam" id="PF00672">
    <property type="entry name" value="HAMP"/>
    <property type="match status" value="1"/>
</dbReference>
<dbReference type="OrthoDB" id="9814363at2"/>
<keyword evidence="2" id="KW-1003">Cell membrane</keyword>
<reference evidence="11 12" key="1">
    <citation type="submission" date="2019-03" db="EMBL/GenBank/DDBJ databases">
        <title>This is whole genome sequence of Paenibacillus sp MS74 strain.</title>
        <authorList>
            <person name="Trinh H.N."/>
        </authorList>
    </citation>
    <scope>NUCLEOTIDE SEQUENCE [LARGE SCALE GENOMIC DNA]</scope>
    <source>
        <strain evidence="11 12">MS74</strain>
    </source>
</reference>
<proteinExistence type="inferred from homology"/>
<dbReference type="EMBL" id="SMRT01000001">
    <property type="protein sequence ID" value="TDG01001.1"/>
    <property type="molecule type" value="Genomic_DNA"/>
</dbReference>
<dbReference type="Proteomes" id="UP000295636">
    <property type="component" value="Unassembled WGS sequence"/>
</dbReference>
<evidence type="ECO:0000256" key="5">
    <source>
        <dbReference type="ARBA" id="ARBA00029447"/>
    </source>
</evidence>
<dbReference type="InterPro" id="IPR003660">
    <property type="entry name" value="HAMP_dom"/>
</dbReference>